<keyword evidence="2" id="KW-1185">Reference proteome</keyword>
<evidence type="ECO:0000313" key="1">
    <source>
        <dbReference type="EMBL" id="KAJ7381766.1"/>
    </source>
</evidence>
<evidence type="ECO:0000313" key="2">
    <source>
        <dbReference type="Proteomes" id="UP001163046"/>
    </source>
</evidence>
<reference evidence="1" key="1">
    <citation type="submission" date="2023-01" db="EMBL/GenBank/DDBJ databases">
        <title>Genome assembly of the deep-sea coral Lophelia pertusa.</title>
        <authorList>
            <person name="Herrera S."/>
            <person name="Cordes E."/>
        </authorList>
    </citation>
    <scope>NUCLEOTIDE SEQUENCE</scope>
    <source>
        <strain evidence="1">USNM1676648</strain>
        <tissue evidence="1">Polyp</tissue>
    </source>
</reference>
<dbReference type="Proteomes" id="UP001163046">
    <property type="component" value="Unassembled WGS sequence"/>
</dbReference>
<comment type="caution">
    <text evidence="1">The sequence shown here is derived from an EMBL/GenBank/DDBJ whole genome shotgun (WGS) entry which is preliminary data.</text>
</comment>
<accession>A0A9W9ZHC9</accession>
<proteinExistence type="predicted"/>
<sequence>MVVTRSGIVGVGVARHADRELGVALVYAPVPHQQTVEMTAVDWDNLQNCRDVPCPGVQVFLFMEVTRSGVVGVGVTRRADWELEDALVTCTNPPPENGGNCCCELGRATEVQLMVITSQWSNWSQCSSHAQEELSVALVHVPVLRLQTKEENAGDWDELQNFENVNTHNCPVDGGYTDWSSLVRIVVSRVVMELNSVIDHAPTPPPANNGTSCRGPANETRICTPKVCTKPSVTYAESCRDFSRRCTDWDKFCKAANTFKEIVQRHVEGVYKVHYVHVRFVLVLAEI</sequence>
<protein>
    <submittedName>
        <fullName evidence="1">Uncharacterized protein</fullName>
    </submittedName>
</protein>
<name>A0A9W9ZHC9_9CNID</name>
<dbReference type="AlphaFoldDB" id="A0A9W9ZHC9"/>
<organism evidence="1 2">
    <name type="scientific">Desmophyllum pertusum</name>
    <dbReference type="NCBI Taxonomy" id="174260"/>
    <lineage>
        <taxon>Eukaryota</taxon>
        <taxon>Metazoa</taxon>
        <taxon>Cnidaria</taxon>
        <taxon>Anthozoa</taxon>
        <taxon>Hexacorallia</taxon>
        <taxon>Scleractinia</taxon>
        <taxon>Caryophylliina</taxon>
        <taxon>Caryophylliidae</taxon>
        <taxon>Desmophyllum</taxon>
    </lineage>
</organism>
<gene>
    <name evidence="1" type="ORF">OS493_039138</name>
</gene>
<dbReference type="EMBL" id="MU826029">
    <property type="protein sequence ID" value="KAJ7381766.1"/>
    <property type="molecule type" value="Genomic_DNA"/>
</dbReference>